<dbReference type="GO" id="GO:0006508">
    <property type="term" value="P:proteolysis"/>
    <property type="evidence" value="ECO:0007669"/>
    <property type="project" value="UniProtKB-KW"/>
</dbReference>
<comment type="similarity">
    <text evidence="1">Belongs to the peptidase S9C family.</text>
</comment>
<dbReference type="SUPFAM" id="SSF82171">
    <property type="entry name" value="DPP6 N-terminal domain-like"/>
    <property type="match status" value="1"/>
</dbReference>
<dbReference type="Gene3D" id="2.120.10.30">
    <property type="entry name" value="TolB, C-terminal domain"/>
    <property type="match status" value="2"/>
</dbReference>
<evidence type="ECO:0000259" key="5">
    <source>
        <dbReference type="Pfam" id="PF00326"/>
    </source>
</evidence>
<keyword evidence="3" id="KW-0378">Hydrolase</keyword>
<reference evidence="7 9" key="2">
    <citation type="submission" date="2017-12" db="EMBL/GenBank/DDBJ databases">
        <title>Comparative Functional Genomics of Dry Heat Resistant strains isolated from the Viking Spacecraft.</title>
        <authorList>
            <person name="Seuylemezian A."/>
            <person name="Cooper K."/>
            <person name="Vaishampayan P."/>
        </authorList>
    </citation>
    <scope>NUCLEOTIDE SEQUENCE [LARGE SCALE GENOMIC DNA]</scope>
    <source>
        <strain evidence="7 9">ATCC 29669</strain>
    </source>
</reference>
<evidence type="ECO:0000313" key="8">
    <source>
        <dbReference type="Proteomes" id="UP000234951"/>
    </source>
</evidence>
<keyword evidence="4" id="KW-0720">Serine protease</keyword>
<organism evidence="6 8">
    <name type="scientific">Bacillus canaveralius</name>
    <dbReference type="NCBI Taxonomy" id="1403243"/>
    <lineage>
        <taxon>Bacteria</taxon>
        <taxon>Bacillati</taxon>
        <taxon>Bacillota</taxon>
        <taxon>Bacilli</taxon>
        <taxon>Bacillales</taxon>
        <taxon>Bacillaceae</taxon>
        <taxon>Bacillus</taxon>
    </lineage>
</organism>
<dbReference type="OrthoDB" id="108903at2"/>
<dbReference type="PANTHER" id="PTHR42776:SF27">
    <property type="entry name" value="DIPEPTIDYL PEPTIDASE FAMILY MEMBER 6"/>
    <property type="match status" value="1"/>
</dbReference>
<evidence type="ECO:0000256" key="2">
    <source>
        <dbReference type="ARBA" id="ARBA00022670"/>
    </source>
</evidence>
<dbReference type="AlphaFoldDB" id="A0A2N5GPQ5"/>
<dbReference type="FunFam" id="3.40.50.1820:FF:000028">
    <property type="entry name" value="S9 family peptidase"/>
    <property type="match status" value="1"/>
</dbReference>
<dbReference type="EMBL" id="PGVA01000012">
    <property type="protein sequence ID" value="PLR84679.1"/>
    <property type="molecule type" value="Genomic_DNA"/>
</dbReference>
<evidence type="ECO:0000256" key="3">
    <source>
        <dbReference type="ARBA" id="ARBA00022801"/>
    </source>
</evidence>
<keyword evidence="9" id="KW-1185">Reference proteome</keyword>
<evidence type="ECO:0000313" key="9">
    <source>
        <dbReference type="Proteomes" id="UP000235114"/>
    </source>
</evidence>
<evidence type="ECO:0000256" key="4">
    <source>
        <dbReference type="ARBA" id="ARBA00022825"/>
    </source>
</evidence>
<reference evidence="6 8" key="1">
    <citation type="submission" date="2017-11" db="EMBL/GenBank/DDBJ databases">
        <title>Comparitive Functional Genomics of Dry Heat Resistant strains isolated from the Viking Spacecraft.</title>
        <authorList>
            <person name="Seuylemezian A."/>
            <person name="Cooper K."/>
            <person name="Vaishampayan P."/>
        </authorList>
    </citation>
    <scope>NUCLEOTIDE SEQUENCE [LARGE SCALE GENOMIC DNA]</scope>
    <source>
        <strain evidence="6 8">M4.6</strain>
    </source>
</reference>
<feature type="domain" description="Peptidase S9 prolyl oligopeptidase catalytic" evidence="5">
    <location>
        <begin position="453"/>
        <end position="661"/>
    </location>
</feature>
<dbReference type="EMBL" id="PGVD01000115">
    <property type="protein sequence ID" value="PLR88005.1"/>
    <property type="molecule type" value="Genomic_DNA"/>
</dbReference>
<dbReference type="GO" id="GO:0004252">
    <property type="term" value="F:serine-type endopeptidase activity"/>
    <property type="evidence" value="ECO:0007669"/>
    <property type="project" value="TreeGrafter"/>
</dbReference>
<protein>
    <submittedName>
        <fullName evidence="6">Peptidase</fullName>
    </submittedName>
</protein>
<dbReference type="InterPro" id="IPR011042">
    <property type="entry name" value="6-blade_b-propeller_TolB-like"/>
</dbReference>
<dbReference type="RefSeq" id="WP_101576328.1">
    <property type="nucleotide sequence ID" value="NZ_PGVA01000012.1"/>
</dbReference>
<name>A0A2N5GPQ5_9BACI</name>
<dbReference type="Gene3D" id="3.40.50.1820">
    <property type="entry name" value="alpha/beta hydrolase"/>
    <property type="match status" value="1"/>
</dbReference>
<dbReference type="InterPro" id="IPR001375">
    <property type="entry name" value="Peptidase_S9_cat"/>
</dbReference>
<sequence>MTTKRTITAEDLYTLKSATDPRLAPNGRDLLYVETAMLKEKNDYSAHLFYINLDEKAKPVQWTYGEHRNHSPRWSPDGSRVAFISNRTGKNQIYILNAGGGEAKQVTFSRNGAGSPVWSPDGTKIAFSISLGKDDSVSDRDGEQEKKQELVPLEVDKMKYKSDAQGFLNGKVAQVAVVDLNSGEITQITDGKTDYHLQSWSPDGGKIAVTADLSDDTDSTFLNDVYLIDVKADNKLQRVTDGTGYFGSVTWSPDGKHLGLFGHGREYENATLTKLWVYDISSGTLKCLTNNWDVQAGDTVVGDFQQGAVTPGMLWADDNESFYFVATDHGNTVVYYGNLKGEIYPALLDNQHVYGLAADGRNERAVVAISKADQPGDLYTLNISTGALEQLTNVNADFLKEVTLSQPQAINLSAKDGTELHGWIMKPANYEEGKKYPLILEIHGGPHAMYANTFFHEFQLLAAEGYAVLYINPRGSLGYGQEFVNAVRGDYGGEDYKDLMAAVDYAIDSFPFVDKERLGVMGGSYGGFMTNWIVGQTDRFKAAITLRSISNWVSFYGVSDIGYYFTEWQINADLNDIETLWKHSPLAYAGNIKTPLLIMHGEKDYRCPVEQAEQLFIALKRQGKETKFIRFPESNHELSRSGKPQLRIQRLNYITEWFKDHI</sequence>
<dbReference type="InterPro" id="IPR011659">
    <property type="entry name" value="WD40"/>
</dbReference>
<dbReference type="PANTHER" id="PTHR42776">
    <property type="entry name" value="SERINE PEPTIDASE S9 FAMILY MEMBER"/>
    <property type="match status" value="1"/>
</dbReference>
<gene>
    <name evidence="6" type="ORF">CU635_06300</name>
    <name evidence="7" type="ORF">CVD25_23125</name>
</gene>
<dbReference type="Pfam" id="PF07676">
    <property type="entry name" value="PD40"/>
    <property type="match status" value="3"/>
</dbReference>
<proteinExistence type="inferred from homology"/>
<dbReference type="Pfam" id="PF00326">
    <property type="entry name" value="Peptidase_S9"/>
    <property type="match status" value="1"/>
</dbReference>
<dbReference type="InterPro" id="IPR029058">
    <property type="entry name" value="AB_hydrolase_fold"/>
</dbReference>
<evidence type="ECO:0000313" key="6">
    <source>
        <dbReference type="EMBL" id="PLR84679.1"/>
    </source>
</evidence>
<evidence type="ECO:0000256" key="1">
    <source>
        <dbReference type="ARBA" id="ARBA00010040"/>
    </source>
</evidence>
<dbReference type="Proteomes" id="UP000234951">
    <property type="component" value="Unassembled WGS sequence"/>
</dbReference>
<dbReference type="Proteomes" id="UP000235114">
    <property type="component" value="Unassembled WGS sequence"/>
</dbReference>
<dbReference type="SUPFAM" id="SSF53474">
    <property type="entry name" value="alpha/beta-Hydrolases"/>
    <property type="match status" value="1"/>
</dbReference>
<accession>A0A2N5GPQ5</accession>
<evidence type="ECO:0000313" key="7">
    <source>
        <dbReference type="EMBL" id="PLR88005.1"/>
    </source>
</evidence>
<comment type="caution">
    <text evidence="6">The sequence shown here is derived from an EMBL/GenBank/DDBJ whole genome shotgun (WGS) entry which is preliminary data.</text>
</comment>
<keyword evidence="2" id="KW-0645">Protease</keyword>